<evidence type="ECO:0000256" key="5">
    <source>
        <dbReference type="ARBA" id="ARBA00022777"/>
    </source>
</evidence>
<evidence type="ECO:0000313" key="9">
    <source>
        <dbReference type="EMBL" id="QCI69207.1"/>
    </source>
</evidence>
<dbReference type="SUPFAM" id="SSF55874">
    <property type="entry name" value="ATPase domain of HSP90 chaperone/DNA topoisomerase II/histidine kinase"/>
    <property type="match status" value="1"/>
</dbReference>
<evidence type="ECO:0000256" key="6">
    <source>
        <dbReference type="SAM" id="MobiDB-lite"/>
    </source>
</evidence>
<dbReference type="InterPro" id="IPR005467">
    <property type="entry name" value="His_kinase_dom"/>
</dbReference>
<dbReference type="InterPro" id="IPR036097">
    <property type="entry name" value="HisK_dim/P_sf"/>
</dbReference>
<dbReference type="InterPro" id="IPR000014">
    <property type="entry name" value="PAS"/>
</dbReference>
<dbReference type="InterPro" id="IPR035965">
    <property type="entry name" value="PAS-like_dom_sf"/>
</dbReference>
<keyword evidence="3" id="KW-0597">Phosphoprotein</keyword>
<dbReference type="GO" id="GO:0000155">
    <property type="term" value="F:phosphorelay sensor kinase activity"/>
    <property type="evidence" value="ECO:0007669"/>
    <property type="project" value="InterPro"/>
</dbReference>
<dbReference type="Pfam" id="PF00989">
    <property type="entry name" value="PAS"/>
    <property type="match status" value="1"/>
</dbReference>
<protein>
    <recommendedName>
        <fullName evidence="2">histidine kinase</fullName>
        <ecNumber evidence="2">2.7.13.3</ecNumber>
    </recommendedName>
</protein>
<dbReference type="AlphaFoldDB" id="A0A4D7BMY7"/>
<proteinExistence type="predicted"/>
<feature type="domain" description="PAS" evidence="8">
    <location>
        <begin position="313"/>
        <end position="383"/>
    </location>
</feature>
<evidence type="ECO:0000259" key="8">
    <source>
        <dbReference type="PROSITE" id="PS50112"/>
    </source>
</evidence>
<dbReference type="CDD" id="cd00130">
    <property type="entry name" value="PAS"/>
    <property type="match status" value="1"/>
</dbReference>
<dbReference type="KEGG" id="pstg:E8M01_13300"/>
<dbReference type="Gene3D" id="1.10.287.130">
    <property type="match status" value="1"/>
</dbReference>
<dbReference type="Gene3D" id="3.30.565.10">
    <property type="entry name" value="Histidine kinase-like ATPase, C-terminal domain"/>
    <property type="match status" value="1"/>
</dbReference>
<dbReference type="SMART" id="SM00387">
    <property type="entry name" value="HATPase_c"/>
    <property type="match status" value="1"/>
</dbReference>
<dbReference type="SUPFAM" id="SSF47384">
    <property type="entry name" value="Homodimeric domain of signal transducing histidine kinase"/>
    <property type="match status" value="1"/>
</dbReference>
<dbReference type="InterPro" id="IPR003661">
    <property type="entry name" value="HisK_dim/P_dom"/>
</dbReference>
<dbReference type="InterPro" id="IPR004358">
    <property type="entry name" value="Sig_transdc_His_kin-like_C"/>
</dbReference>
<dbReference type="NCBIfam" id="TIGR00229">
    <property type="entry name" value="sensory_box"/>
    <property type="match status" value="1"/>
</dbReference>
<reference evidence="9 10" key="1">
    <citation type="submission" date="2019-04" db="EMBL/GenBank/DDBJ databases">
        <title>Phreatobacter aquaticus sp. nov.</title>
        <authorList>
            <person name="Choi A."/>
        </authorList>
    </citation>
    <scope>NUCLEOTIDE SEQUENCE [LARGE SCALE GENOMIC DNA]</scope>
    <source>
        <strain evidence="9 10">KCTC 52518</strain>
    </source>
</reference>
<comment type="catalytic activity">
    <reaction evidence="1">
        <text>ATP + protein L-histidine = ADP + protein N-phospho-L-histidine.</text>
        <dbReference type="EC" id="2.7.13.3"/>
    </reaction>
</comment>
<dbReference type="PROSITE" id="PS50109">
    <property type="entry name" value="HIS_KIN"/>
    <property type="match status" value="1"/>
</dbReference>
<keyword evidence="10" id="KW-1185">Reference proteome</keyword>
<evidence type="ECO:0000259" key="7">
    <source>
        <dbReference type="PROSITE" id="PS50109"/>
    </source>
</evidence>
<dbReference type="CDD" id="cd00082">
    <property type="entry name" value="HisKA"/>
    <property type="match status" value="1"/>
</dbReference>
<dbReference type="GO" id="GO:0005886">
    <property type="term" value="C:plasma membrane"/>
    <property type="evidence" value="ECO:0007669"/>
    <property type="project" value="TreeGrafter"/>
</dbReference>
<dbReference type="InterPro" id="IPR003594">
    <property type="entry name" value="HATPase_dom"/>
</dbReference>
<feature type="region of interest" description="Disordered" evidence="6">
    <location>
        <begin position="133"/>
        <end position="188"/>
    </location>
</feature>
<keyword evidence="5" id="KW-0418">Kinase</keyword>
<feature type="compositionally biased region" description="Pro residues" evidence="6">
    <location>
        <begin position="167"/>
        <end position="187"/>
    </location>
</feature>
<dbReference type="OrthoDB" id="9801651at2"/>
<dbReference type="InterPro" id="IPR013767">
    <property type="entry name" value="PAS_fold"/>
</dbReference>
<dbReference type="Pfam" id="PF00512">
    <property type="entry name" value="HisKA"/>
    <property type="match status" value="1"/>
</dbReference>
<dbReference type="Proteomes" id="UP000298781">
    <property type="component" value="Chromosome"/>
</dbReference>
<evidence type="ECO:0000256" key="4">
    <source>
        <dbReference type="ARBA" id="ARBA00022679"/>
    </source>
</evidence>
<feature type="compositionally biased region" description="Low complexity" evidence="6">
    <location>
        <begin position="40"/>
        <end position="56"/>
    </location>
</feature>
<dbReference type="EMBL" id="CP039690">
    <property type="protein sequence ID" value="QCI69207.1"/>
    <property type="molecule type" value="Genomic_DNA"/>
</dbReference>
<evidence type="ECO:0000256" key="1">
    <source>
        <dbReference type="ARBA" id="ARBA00000085"/>
    </source>
</evidence>
<dbReference type="Gene3D" id="3.30.450.20">
    <property type="entry name" value="PAS domain"/>
    <property type="match status" value="1"/>
</dbReference>
<accession>A0A4D7BMY7</accession>
<dbReference type="SMART" id="SM00091">
    <property type="entry name" value="PAS"/>
    <property type="match status" value="1"/>
</dbReference>
<dbReference type="PROSITE" id="PS50112">
    <property type="entry name" value="PAS"/>
    <property type="match status" value="1"/>
</dbReference>
<name>A0A4D7BMY7_9HYPH</name>
<evidence type="ECO:0000256" key="3">
    <source>
        <dbReference type="ARBA" id="ARBA00022553"/>
    </source>
</evidence>
<dbReference type="PANTHER" id="PTHR43047">
    <property type="entry name" value="TWO-COMPONENT HISTIDINE PROTEIN KINASE"/>
    <property type="match status" value="1"/>
</dbReference>
<dbReference type="GO" id="GO:0006355">
    <property type="term" value="P:regulation of DNA-templated transcription"/>
    <property type="evidence" value="ECO:0007669"/>
    <property type="project" value="InterPro"/>
</dbReference>
<evidence type="ECO:0000313" key="10">
    <source>
        <dbReference type="Proteomes" id="UP000298781"/>
    </source>
</evidence>
<dbReference type="PRINTS" id="PR00344">
    <property type="entry name" value="BCTRLSENSOR"/>
</dbReference>
<dbReference type="EC" id="2.7.13.3" evidence="2"/>
<feature type="domain" description="Histidine kinase" evidence="7">
    <location>
        <begin position="458"/>
        <end position="679"/>
    </location>
</feature>
<feature type="region of interest" description="Disordered" evidence="6">
    <location>
        <begin position="21"/>
        <end position="91"/>
    </location>
</feature>
<keyword evidence="4" id="KW-0808">Transferase</keyword>
<evidence type="ECO:0000256" key="2">
    <source>
        <dbReference type="ARBA" id="ARBA00012438"/>
    </source>
</evidence>
<gene>
    <name evidence="9" type="ORF">E8M01_13300</name>
</gene>
<dbReference type="SUPFAM" id="SSF55785">
    <property type="entry name" value="PYP-like sensor domain (PAS domain)"/>
    <property type="match status" value="1"/>
</dbReference>
<dbReference type="InterPro" id="IPR036890">
    <property type="entry name" value="HATPase_C_sf"/>
</dbReference>
<dbReference type="PANTHER" id="PTHR43047:SF72">
    <property type="entry name" value="OSMOSENSING HISTIDINE PROTEIN KINASE SLN1"/>
    <property type="match status" value="1"/>
</dbReference>
<dbReference type="Pfam" id="PF02518">
    <property type="entry name" value="HATPase_c"/>
    <property type="match status" value="1"/>
</dbReference>
<dbReference type="SMART" id="SM00388">
    <property type="entry name" value="HisKA"/>
    <property type="match status" value="1"/>
</dbReference>
<sequence>MKRTATLSPGERNAFREIAKALGAKTDMDDGTASPPLAPKAPAADLAAPAAPAAKLVTPTESARPESVDPAPARPDLTEPESATFEPVEPETVAPVAEIVAEPIAAETVAAAAAAETEAETNAPAQAELVTPAITDAPSITPPRTFVDAGTPFGPLPSAFGATPGAAPRPAPPSGPATPQPPAPPALPIAADADTRALLDRVPLGLLVHRGNSVLLANRTLLDWTGYASEAALEAAGGVARVFATQPNQDQLGSDTAIAITAADGSVVPVEARLSKFPWAGDQAFLFTLTRVDAAAAPDGEAETATLTELRGRLEEVEQILDTATDGIVILAPDGAIESMNRSAEALFGYESADLKGRSFTTLFAPESHRSAIDYCDGLLANGVASVLNDGRQIIGRFKQGGLIPLYMTMGRTGPRARPKLAAVFRDMTQWKKAEEDLVAARRQAEQASSQKSDFLAKISHEIRTPLNAIIGFSEVMMEERFGPIGNERYRDYLKDIHASGGHVLSLINDLLDLSKIEAGKLELSFTSVDLNDVVQSTVAIMQPQANRERVIIRSSLMGKLPNVVADARSLRQIALNLLSNSVKFTPAGGQIIVSTALSDAGEAVLRVRDTGVGMTDTELQAAMEPFRQVATSNPQSVKGTGLGLPLTKALVEANRASFGISSTPNQGTLVEVVFPATRVLAE</sequence>
<dbReference type="GO" id="GO:0009927">
    <property type="term" value="F:histidine phosphotransfer kinase activity"/>
    <property type="evidence" value="ECO:0007669"/>
    <property type="project" value="TreeGrafter"/>
</dbReference>
<organism evidence="9 10">
    <name type="scientific">Phreatobacter stygius</name>
    <dbReference type="NCBI Taxonomy" id="1940610"/>
    <lineage>
        <taxon>Bacteria</taxon>
        <taxon>Pseudomonadati</taxon>
        <taxon>Pseudomonadota</taxon>
        <taxon>Alphaproteobacteria</taxon>
        <taxon>Hyphomicrobiales</taxon>
        <taxon>Phreatobacteraceae</taxon>
        <taxon>Phreatobacter</taxon>
    </lineage>
</organism>